<dbReference type="InterPro" id="IPR032800">
    <property type="entry name" value="TRP_N"/>
</dbReference>
<gene>
    <name evidence="10" type="ORF">ATEIFO6365_0003042600</name>
</gene>
<keyword evidence="4 9" id="KW-0732">Signal</keyword>
<evidence type="ECO:0000256" key="1">
    <source>
        <dbReference type="ARBA" id="ARBA00004141"/>
    </source>
</evidence>
<feature type="transmembrane region" description="Helical" evidence="8">
    <location>
        <begin position="366"/>
        <end position="387"/>
    </location>
</feature>
<protein>
    <submittedName>
        <fullName evidence="10">DUF907 domain protein</fullName>
    </submittedName>
</protein>
<comment type="subcellular location">
    <subcellularLocation>
        <location evidence="1">Membrane</location>
        <topology evidence="1">Multi-pass membrane protein</topology>
    </subcellularLocation>
</comment>
<dbReference type="OrthoDB" id="5212126at2759"/>
<keyword evidence="5 8" id="KW-1133">Transmembrane helix</keyword>
<name>A0A5M3YTQ3_ASPTE</name>
<dbReference type="PANTHER" id="PTHR31145">
    <property type="entry name" value="INTEGRAL MEMBRANE PROTEIN (AFU_ORTHOLOGUE AFUA_7G01610)"/>
    <property type="match status" value="1"/>
</dbReference>
<dbReference type="Pfam" id="PF06011">
    <property type="entry name" value="TRP"/>
    <property type="match status" value="1"/>
</dbReference>
<sequence>MRLSTSLFLALCSRLALATRLIESKALSLCSSHAGITSTHFSVVFTPQNQSLALSFDGISSLSGRVTAELILTVYGYTALRRVLDPCNMGLEGLCPLHAGAFPVMTTTIKLPQSVVNQIPGIAYTVPDLDASVRVFINSTETGNSLSCIEAALSNGKTVYQPGVGWTTAVISGLGVAVSAVTSGMGHSKTATHIATNVLALFGFMQSQAMFGMTAVHMPPIVQSWTQNFQWSMGIIRVGFLETLATWYQRSTGGVPSTVLANLSRTSIHVRKRDAPTGVELLKRAAYTSGSRNPTVVRGIQRVGFRAHIELTNIFLTGLAFFAAFVVIVMLLVALCRVVVSVLARSGKIRADRFMDVDWSQSTKGILFRFVFIGFPQMCVLCLWELTQNDSPAEMLLAAVMLLSCAVVVGFAVHQVITRARQSVTASNNPAYLLYSDAGCLAKWGILYTQYRATAYLFIGVVLAHTVTKSLFISLSQPAPVVQTVALLIIEASMLVAAGIVRPWMNRKTNVCCIAIAAVNLLNAVFLLIFSAVFDQPPIISGVMGVVFFVYNAACTLVLLLMVLVASAYAIASKNPDTRYQPMRDDRGSFLRSYSNVQLTTELDALGATARGDVKAAYDPVVRVDSRPDSFTKSEPHPPPRPQDEMLPPLPSSSDLSVPLFPSETRLSPLSALSQDARARRSPSILRGDSPATVNSRTALADTRRQNSASPWQRGAGYE</sequence>
<dbReference type="Pfam" id="PF14558">
    <property type="entry name" value="TRP_N"/>
    <property type="match status" value="1"/>
</dbReference>
<dbReference type="InterPro" id="IPR040241">
    <property type="entry name" value="TRP_Flc/Pkd2-like"/>
</dbReference>
<dbReference type="GO" id="GO:0016020">
    <property type="term" value="C:membrane"/>
    <property type="evidence" value="ECO:0007669"/>
    <property type="project" value="UniProtKB-SubCell"/>
</dbReference>
<evidence type="ECO:0000256" key="7">
    <source>
        <dbReference type="SAM" id="MobiDB-lite"/>
    </source>
</evidence>
<evidence type="ECO:0000256" key="3">
    <source>
        <dbReference type="ARBA" id="ARBA00022692"/>
    </source>
</evidence>
<dbReference type="Proteomes" id="UP000452235">
    <property type="component" value="Unassembled WGS sequence"/>
</dbReference>
<feature type="compositionally biased region" description="Polar residues" evidence="7">
    <location>
        <begin position="665"/>
        <end position="674"/>
    </location>
</feature>
<evidence type="ECO:0000256" key="9">
    <source>
        <dbReference type="SAM" id="SignalP"/>
    </source>
</evidence>
<organism evidence="10 11">
    <name type="scientific">Aspergillus terreus</name>
    <dbReference type="NCBI Taxonomy" id="33178"/>
    <lineage>
        <taxon>Eukaryota</taxon>
        <taxon>Fungi</taxon>
        <taxon>Dikarya</taxon>
        <taxon>Ascomycota</taxon>
        <taxon>Pezizomycotina</taxon>
        <taxon>Eurotiomycetes</taxon>
        <taxon>Eurotiomycetidae</taxon>
        <taxon>Eurotiales</taxon>
        <taxon>Aspergillaceae</taxon>
        <taxon>Aspergillus</taxon>
        <taxon>Aspergillus subgen. Circumdati</taxon>
    </lineage>
</organism>
<keyword evidence="11" id="KW-1185">Reference proteome</keyword>
<evidence type="ECO:0000256" key="4">
    <source>
        <dbReference type="ARBA" id="ARBA00022729"/>
    </source>
</evidence>
<keyword evidence="3 8" id="KW-0812">Transmembrane</keyword>
<feature type="transmembrane region" description="Helical" evidence="8">
    <location>
        <begin position="546"/>
        <end position="572"/>
    </location>
</feature>
<evidence type="ECO:0000256" key="6">
    <source>
        <dbReference type="ARBA" id="ARBA00023136"/>
    </source>
</evidence>
<feature type="transmembrane region" description="Helical" evidence="8">
    <location>
        <begin position="393"/>
        <end position="413"/>
    </location>
</feature>
<evidence type="ECO:0000313" key="10">
    <source>
        <dbReference type="EMBL" id="GFF14360.1"/>
    </source>
</evidence>
<comment type="similarity">
    <text evidence="2">Belongs to the transient receptor potential (TRP) ion channel family.</text>
</comment>
<dbReference type="EMBL" id="BLJY01000003">
    <property type="protein sequence ID" value="GFF14360.1"/>
    <property type="molecule type" value="Genomic_DNA"/>
</dbReference>
<dbReference type="AlphaFoldDB" id="A0A5M3YTQ3"/>
<evidence type="ECO:0000256" key="8">
    <source>
        <dbReference type="SAM" id="Phobius"/>
    </source>
</evidence>
<evidence type="ECO:0000256" key="5">
    <source>
        <dbReference type="ARBA" id="ARBA00022989"/>
    </source>
</evidence>
<proteinExistence type="inferred from homology"/>
<feature type="compositionally biased region" description="Basic and acidic residues" evidence="7">
    <location>
        <begin position="625"/>
        <end position="644"/>
    </location>
</feature>
<feature type="transmembrane region" description="Helical" evidence="8">
    <location>
        <begin position="513"/>
        <end position="534"/>
    </location>
</feature>
<accession>A0A5M3YTQ3</accession>
<feature type="chain" id="PRO_5043915872" evidence="9">
    <location>
        <begin position="19"/>
        <end position="719"/>
    </location>
</feature>
<keyword evidence="6 8" id="KW-0472">Membrane</keyword>
<evidence type="ECO:0000256" key="2">
    <source>
        <dbReference type="ARBA" id="ARBA00010642"/>
    </source>
</evidence>
<dbReference type="SMART" id="SM01320">
    <property type="entry name" value="TRP_N"/>
    <property type="match status" value="1"/>
</dbReference>
<dbReference type="VEuPathDB" id="FungiDB:ATEG_00427"/>
<feature type="transmembrane region" description="Helical" evidence="8">
    <location>
        <begin position="453"/>
        <end position="475"/>
    </location>
</feature>
<feature type="transmembrane region" description="Helical" evidence="8">
    <location>
        <begin position="319"/>
        <end position="345"/>
    </location>
</feature>
<dbReference type="InterPro" id="IPR010308">
    <property type="entry name" value="TRP_C"/>
</dbReference>
<reference evidence="10 11" key="1">
    <citation type="submission" date="2020-01" db="EMBL/GenBank/DDBJ databases">
        <title>Aspergillus terreus IFO 6365 whole genome shotgun sequence.</title>
        <authorList>
            <person name="Kanamasa S."/>
            <person name="Takahashi H."/>
        </authorList>
    </citation>
    <scope>NUCLEOTIDE SEQUENCE [LARGE SCALE GENOMIC DNA]</scope>
    <source>
        <strain evidence="10 11">IFO 6365</strain>
    </source>
</reference>
<feature type="signal peptide" evidence="9">
    <location>
        <begin position="1"/>
        <end position="18"/>
    </location>
</feature>
<dbReference type="GO" id="GO:0009272">
    <property type="term" value="P:fungal-type cell wall biogenesis"/>
    <property type="evidence" value="ECO:0007669"/>
    <property type="project" value="TreeGrafter"/>
</dbReference>
<feature type="compositionally biased region" description="Low complexity" evidence="7">
    <location>
        <begin position="652"/>
        <end position="663"/>
    </location>
</feature>
<comment type="caution">
    <text evidence="10">The sequence shown here is derived from an EMBL/GenBank/DDBJ whole genome shotgun (WGS) entry which is preliminary data.</text>
</comment>
<feature type="transmembrane region" description="Helical" evidence="8">
    <location>
        <begin position="481"/>
        <end position="501"/>
    </location>
</feature>
<dbReference type="PANTHER" id="PTHR31145:SF2">
    <property type="entry name" value="FLAVIN CARRIER PROTEIN 2"/>
    <property type="match status" value="1"/>
</dbReference>
<feature type="region of interest" description="Disordered" evidence="7">
    <location>
        <begin position="625"/>
        <end position="719"/>
    </location>
</feature>
<evidence type="ECO:0000313" key="11">
    <source>
        <dbReference type="Proteomes" id="UP000452235"/>
    </source>
</evidence>
<dbReference type="GO" id="GO:0055085">
    <property type="term" value="P:transmembrane transport"/>
    <property type="evidence" value="ECO:0007669"/>
    <property type="project" value="TreeGrafter"/>
</dbReference>